<reference evidence="13" key="2">
    <citation type="submission" date="2015-01" db="EMBL/GenBank/DDBJ databases">
        <title>Evolutionary Origins and Diversification of the Mycorrhizal Mutualists.</title>
        <authorList>
            <consortium name="DOE Joint Genome Institute"/>
            <consortium name="Mycorrhizal Genomics Consortium"/>
            <person name="Kohler A."/>
            <person name="Kuo A."/>
            <person name="Nagy L.G."/>
            <person name="Floudas D."/>
            <person name="Copeland A."/>
            <person name="Barry K.W."/>
            <person name="Cichocki N."/>
            <person name="Veneault-Fourrey C."/>
            <person name="LaButti K."/>
            <person name="Lindquist E.A."/>
            <person name="Lipzen A."/>
            <person name="Lundell T."/>
            <person name="Morin E."/>
            <person name="Murat C."/>
            <person name="Riley R."/>
            <person name="Ohm R."/>
            <person name="Sun H."/>
            <person name="Tunlid A."/>
            <person name="Henrissat B."/>
            <person name="Grigoriev I.V."/>
            <person name="Hibbett D.S."/>
            <person name="Martin F."/>
        </authorList>
    </citation>
    <scope>NUCLEOTIDE SEQUENCE [LARGE SCALE GENOMIC DNA]</scope>
    <source>
        <strain evidence="13">F 1598</strain>
    </source>
</reference>
<dbReference type="GO" id="GO:0006078">
    <property type="term" value="P:(1-&gt;6)-beta-D-glucan biosynthetic process"/>
    <property type="evidence" value="ECO:0007669"/>
    <property type="project" value="TreeGrafter"/>
</dbReference>
<evidence type="ECO:0000313" key="13">
    <source>
        <dbReference type="Proteomes" id="UP000054166"/>
    </source>
</evidence>
<evidence type="ECO:0000256" key="9">
    <source>
        <dbReference type="ARBA" id="ARBA00023316"/>
    </source>
</evidence>
<dbReference type="PANTHER" id="PTHR28285:SF1">
    <property type="entry name" value="PROTEIN BIG1"/>
    <property type="match status" value="1"/>
</dbReference>
<evidence type="ECO:0000256" key="5">
    <source>
        <dbReference type="ARBA" id="ARBA00022729"/>
    </source>
</evidence>
<evidence type="ECO:0000256" key="10">
    <source>
        <dbReference type="SAM" id="Phobius"/>
    </source>
</evidence>
<keyword evidence="6" id="KW-0256">Endoplasmic reticulum</keyword>
<organism evidence="12 13">
    <name type="scientific">Piloderma croceum (strain F 1598)</name>
    <dbReference type="NCBI Taxonomy" id="765440"/>
    <lineage>
        <taxon>Eukaryota</taxon>
        <taxon>Fungi</taxon>
        <taxon>Dikarya</taxon>
        <taxon>Basidiomycota</taxon>
        <taxon>Agaricomycotina</taxon>
        <taxon>Agaricomycetes</taxon>
        <taxon>Agaricomycetidae</taxon>
        <taxon>Atheliales</taxon>
        <taxon>Atheliaceae</taxon>
        <taxon>Piloderma</taxon>
    </lineage>
</organism>
<keyword evidence="7 10" id="KW-1133">Transmembrane helix</keyword>
<dbReference type="EMBL" id="KN832989">
    <property type="protein sequence ID" value="KIM84036.1"/>
    <property type="molecule type" value="Genomic_DNA"/>
</dbReference>
<evidence type="ECO:0000256" key="8">
    <source>
        <dbReference type="ARBA" id="ARBA00023136"/>
    </source>
</evidence>
<proteinExistence type="inferred from homology"/>
<sequence length="287" mass="30779">MAGRALSFAALIPLVLGFSDTQPFVTWSSHRSNILDLLPSKLATSAHSVSLLNSILDHDDICDYDAVVLVEQPGLHASDLRTLDPSSNLAKLLESAPSSRQFPYVRYEAAEPFTNIAESLSRRCGSQLLSLTPGGSGPAMESGSKHVVCMKMQHLKGVASNRKAAMADHESRLSNDLDAIATLFPKYLVIFTGSPSHLSTRQAPSEFDSPPPSFLGPTFAGNSTVLQEGGILKRYQILTPGLITTLLIVLFVIVPVIMLGISALASIQLPLSSEVPKGFDAQEKKVQ</sequence>
<evidence type="ECO:0000256" key="2">
    <source>
        <dbReference type="ARBA" id="ARBA00008203"/>
    </source>
</evidence>
<name>A0A0C3G099_PILCF</name>
<dbReference type="GO" id="GO:0009272">
    <property type="term" value="P:fungal-type cell wall biogenesis"/>
    <property type="evidence" value="ECO:0007669"/>
    <property type="project" value="TreeGrafter"/>
</dbReference>
<evidence type="ECO:0000256" key="1">
    <source>
        <dbReference type="ARBA" id="ARBA00004115"/>
    </source>
</evidence>
<evidence type="ECO:0000256" key="3">
    <source>
        <dbReference type="ARBA" id="ARBA00022089"/>
    </source>
</evidence>
<feature type="chain" id="PRO_5002174494" description="Protein BIG1" evidence="11">
    <location>
        <begin position="18"/>
        <end position="287"/>
    </location>
</feature>
<keyword evidence="5 11" id="KW-0732">Signal</keyword>
<comment type="similarity">
    <text evidence="2">Belongs to the BIG1 family.</text>
</comment>
<evidence type="ECO:0000256" key="6">
    <source>
        <dbReference type="ARBA" id="ARBA00022824"/>
    </source>
</evidence>
<feature type="signal peptide" evidence="11">
    <location>
        <begin position="1"/>
        <end position="17"/>
    </location>
</feature>
<dbReference type="PANTHER" id="PTHR28285">
    <property type="entry name" value="PROTEIN BIG1"/>
    <property type="match status" value="1"/>
</dbReference>
<evidence type="ECO:0000313" key="12">
    <source>
        <dbReference type="EMBL" id="KIM84036.1"/>
    </source>
</evidence>
<feature type="transmembrane region" description="Helical" evidence="10">
    <location>
        <begin position="242"/>
        <end position="267"/>
    </location>
</feature>
<keyword evidence="8 10" id="KW-0472">Membrane</keyword>
<keyword evidence="13" id="KW-1185">Reference proteome</keyword>
<dbReference type="InterPro" id="IPR037654">
    <property type="entry name" value="Big1"/>
</dbReference>
<dbReference type="AlphaFoldDB" id="A0A0C3G099"/>
<dbReference type="Proteomes" id="UP000054166">
    <property type="component" value="Unassembled WGS sequence"/>
</dbReference>
<evidence type="ECO:0000256" key="4">
    <source>
        <dbReference type="ARBA" id="ARBA00022692"/>
    </source>
</evidence>
<dbReference type="GO" id="GO:0071555">
    <property type="term" value="P:cell wall organization"/>
    <property type="evidence" value="ECO:0007669"/>
    <property type="project" value="UniProtKB-KW"/>
</dbReference>
<keyword evidence="9" id="KW-0961">Cell wall biogenesis/degradation</keyword>
<reference evidence="12 13" key="1">
    <citation type="submission" date="2014-04" db="EMBL/GenBank/DDBJ databases">
        <authorList>
            <consortium name="DOE Joint Genome Institute"/>
            <person name="Kuo A."/>
            <person name="Tarkka M."/>
            <person name="Buscot F."/>
            <person name="Kohler A."/>
            <person name="Nagy L.G."/>
            <person name="Floudas D."/>
            <person name="Copeland A."/>
            <person name="Barry K.W."/>
            <person name="Cichocki N."/>
            <person name="Veneault-Fourrey C."/>
            <person name="LaButti K."/>
            <person name="Lindquist E.A."/>
            <person name="Lipzen A."/>
            <person name="Lundell T."/>
            <person name="Morin E."/>
            <person name="Murat C."/>
            <person name="Sun H."/>
            <person name="Tunlid A."/>
            <person name="Henrissat B."/>
            <person name="Grigoriev I.V."/>
            <person name="Hibbett D.S."/>
            <person name="Martin F."/>
            <person name="Nordberg H.P."/>
            <person name="Cantor M.N."/>
            <person name="Hua S.X."/>
        </authorList>
    </citation>
    <scope>NUCLEOTIDE SEQUENCE [LARGE SCALE GENOMIC DNA]</scope>
    <source>
        <strain evidence="12 13">F 1598</strain>
    </source>
</reference>
<dbReference type="GO" id="GO:0005789">
    <property type="term" value="C:endoplasmic reticulum membrane"/>
    <property type="evidence" value="ECO:0007669"/>
    <property type="project" value="UniProtKB-SubCell"/>
</dbReference>
<evidence type="ECO:0000256" key="11">
    <source>
        <dbReference type="SAM" id="SignalP"/>
    </source>
</evidence>
<dbReference type="InParanoid" id="A0A0C3G099"/>
<protein>
    <recommendedName>
        <fullName evidence="3">Protein BIG1</fullName>
    </recommendedName>
</protein>
<dbReference type="OrthoDB" id="10029326at2759"/>
<evidence type="ECO:0000256" key="7">
    <source>
        <dbReference type="ARBA" id="ARBA00022989"/>
    </source>
</evidence>
<comment type="subcellular location">
    <subcellularLocation>
        <location evidence="1">Endoplasmic reticulum membrane</location>
        <topology evidence="1">Single-pass type I membrane protein</topology>
    </subcellularLocation>
</comment>
<gene>
    <name evidence="12" type="ORF">PILCRDRAFT_819066</name>
</gene>
<keyword evidence="4 10" id="KW-0812">Transmembrane</keyword>
<dbReference type="HOGENOM" id="CLU_083986_0_0_1"/>
<accession>A0A0C3G099</accession>